<dbReference type="NCBIfam" id="TIGR01035">
    <property type="entry name" value="hemA"/>
    <property type="match status" value="1"/>
</dbReference>
<comment type="catalytic activity">
    <reaction evidence="8 10 15">
        <text>(S)-4-amino-5-oxopentanoate + tRNA(Glu) + NADP(+) = L-glutamyl-tRNA(Glu) + NADPH + H(+)</text>
        <dbReference type="Rhea" id="RHEA:12344"/>
        <dbReference type="Rhea" id="RHEA-COMP:9663"/>
        <dbReference type="Rhea" id="RHEA-COMP:9680"/>
        <dbReference type="ChEBI" id="CHEBI:15378"/>
        <dbReference type="ChEBI" id="CHEBI:57501"/>
        <dbReference type="ChEBI" id="CHEBI:57783"/>
        <dbReference type="ChEBI" id="CHEBI:58349"/>
        <dbReference type="ChEBI" id="CHEBI:78442"/>
        <dbReference type="ChEBI" id="CHEBI:78520"/>
        <dbReference type="EC" id="1.2.1.70"/>
    </reaction>
</comment>
<dbReference type="SUPFAM" id="SSF69742">
    <property type="entry name" value="Glutamyl tRNA-reductase catalytic, N-terminal domain"/>
    <property type="match status" value="1"/>
</dbReference>
<protein>
    <recommendedName>
        <fullName evidence="9 10">Glutamyl-tRNA reductase</fullName>
        <shortName evidence="10">GluTR</shortName>
        <ecNumber evidence="3 10">1.2.1.70</ecNumber>
    </recommendedName>
</protein>
<evidence type="ECO:0000313" key="19">
    <source>
        <dbReference type="EMBL" id="BAY84932.1"/>
    </source>
</evidence>
<dbReference type="UniPathway" id="UPA00251">
    <property type="reaction ID" value="UER00316"/>
</dbReference>
<accession>A0A1Z4LUK8</accession>
<feature type="domain" description="Glutamyl-tRNA reductase N-terminal" evidence="18">
    <location>
        <begin position="6"/>
        <end position="156"/>
    </location>
</feature>
<dbReference type="InterPro" id="IPR036291">
    <property type="entry name" value="NAD(P)-bd_dom_sf"/>
</dbReference>
<dbReference type="FunFam" id="3.40.50.720:FF:000031">
    <property type="entry name" value="Glutamyl-tRNA reductase"/>
    <property type="match status" value="1"/>
</dbReference>
<evidence type="ECO:0000256" key="7">
    <source>
        <dbReference type="ARBA" id="ARBA00023244"/>
    </source>
</evidence>
<dbReference type="CDD" id="cd05213">
    <property type="entry name" value="NAD_bind_Glutamyl_tRNA_reduct"/>
    <property type="match status" value="1"/>
</dbReference>
<proteinExistence type="inferred from homology"/>
<name>A0A1Z4LUK8_9CYAN</name>
<dbReference type="InterPro" id="IPR015896">
    <property type="entry name" value="4pyrrol_synth_GluRdtase_dimer"/>
</dbReference>
<dbReference type="FunFam" id="3.30.460.30:FF:000001">
    <property type="entry name" value="Glutamyl-tRNA reductase"/>
    <property type="match status" value="1"/>
</dbReference>
<feature type="domain" description="Tetrapyrrole biosynthesis glutamyl-tRNA reductase dimerisation" evidence="16">
    <location>
        <begin position="321"/>
        <end position="421"/>
    </location>
</feature>
<comment type="domain">
    <text evidence="10">Possesses an unusual extended V-shaped dimeric structure with each monomer consisting of three distinct domains arranged along a curved 'spinal' alpha-helix. The N-terminal catalytic domain specifically recognizes the glutamate moiety of the substrate. The second domain is the NADPH-binding domain, and the third C-terminal domain is responsible for dimerization.</text>
</comment>
<feature type="site" description="Important for activity" evidence="10 14">
    <location>
        <position position="99"/>
    </location>
</feature>
<dbReference type="OrthoDB" id="110209at2"/>
<dbReference type="PROSITE" id="PS00747">
    <property type="entry name" value="GLUTR"/>
    <property type="match status" value="1"/>
</dbReference>
<evidence type="ECO:0000256" key="1">
    <source>
        <dbReference type="ARBA" id="ARBA00005059"/>
    </source>
</evidence>
<comment type="similarity">
    <text evidence="2 10 15">Belongs to the glutamyl-tRNA reductase family.</text>
</comment>
<dbReference type="Pfam" id="PF00745">
    <property type="entry name" value="GlutR_dimer"/>
    <property type="match status" value="1"/>
</dbReference>
<evidence type="ECO:0000259" key="16">
    <source>
        <dbReference type="Pfam" id="PF00745"/>
    </source>
</evidence>
<evidence type="ECO:0000256" key="10">
    <source>
        <dbReference type="HAMAP-Rule" id="MF_00087"/>
    </source>
</evidence>
<sequence>MHIAVVGLSHKTAPVEVREKLSIPEPQTEGAIAHLLSYPSIEEVTVLSTCNRLEIYIVTQESEQGIREVTQFLSEHSKLPVNSLRPHLFMLLHQDAVMHLMRVSAGLDSLVLGEGQILAQVKTTHKIGQQYKGIKTVLNKLFKQAITAGKRVRSETSIGTGAVSISSAAVELAQVKVQNLAAARVTIVGAGKMSRLLVKHLISKGADEICILNRSMKRAEDLANKFSACTIRTQPLEQMMPIINESDLVFTSTSATEPILDRSKLELVLEPSRPLMLFDISVPRNVHSNVNELDNVQAFNVDDLKAVVAQNQETRRQMALEAEGILEQEVEAFDIWWRSLEAVSTISSLRNKIETIREQELEKALSRLGSEFGEKHQEVIEALSRGIVNKILHDPMVQLRAQQDVEARRHCMQTLQKLFNLDAEEQFS</sequence>
<feature type="binding site" evidence="10 13">
    <location>
        <begin position="189"/>
        <end position="194"/>
    </location>
    <ligand>
        <name>NADP(+)</name>
        <dbReference type="ChEBI" id="CHEBI:58349"/>
    </ligand>
</feature>
<evidence type="ECO:0000256" key="13">
    <source>
        <dbReference type="PIRSR" id="PIRSR000445-3"/>
    </source>
</evidence>
<gene>
    <name evidence="10 19" type="primary">hemA</name>
    <name evidence="19" type="ORF">NIES267_44300</name>
</gene>
<evidence type="ECO:0000256" key="9">
    <source>
        <dbReference type="ARBA" id="ARBA00068659"/>
    </source>
</evidence>
<dbReference type="InterPro" id="IPR006151">
    <property type="entry name" value="Shikm_DH/Glu-tRNA_Rdtase"/>
</dbReference>
<dbReference type="HAMAP" id="MF_00087">
    <property type="entry name" value="Glu_tRNA_reductase"/>
    <property type="match status" value="1"/>
</dbReference>
<dbReference type="GO" id="GO:0015995">
    <property type="term" value="P:chlorophyll biosynthetic process"/>
    <property type="evidence" value="ECO:0007669"/>
    <property type="project" value="UniProtKB-KW"/>
</dbReference>
<evidence type="ECO:0000313" key="20">
    <source>
        <dbReference type="Proteomes" id="UP000218418"/>
    </source>
</evidence>
<dbReference type="InterPro" id="IPR018214">
    <property type="entry name" value="GluRdtase_CS"/>
</dbReference>
<dbReference type="GO" id="GO:0008883">
    <property type="term" value="F:glutamyl-tRNA reductase activity"/>
    <property type="evidence" value="ECO:0007669"/>
    <property type="project" value="UniProtKB-UniRule"/>
</dbReference>
<dbReference type="PANTHER" id="PTHR43120:SF1">
    <property type="entry name" value="GLUTAMYL-TRNA REDUCTASE 1, CHLOROPLASTIC"/>
    <property type="match status" value="1"/>
</dbReference>
<evidence type="ECO:0000259" key="18">
    <source>
        <dbReference type="Pfam" id="PF05201"/>
    </source>
</evidence>
<dbReference type="SUPFAM" id="SSF51735">
    <property type="entry name" value="NAD(P)-binding Rossmann-fold domains"/>
    <property type="match status" value="1"/>
</dbReference>
<evidence type="ECO:0000256" key="4">
    <source>
        <dbReference type="ARBA" id="ARBA00022857"/>
    </source>
</evidence>
<dbReference type="EC" id="1.2.1.70" evidence="3 10"/>
<evidence type="ECO:0000256" key="8">
    <source>
        <dbReference type="ARBA" id="ARBA00047464"/>
    </source>
</evidence>
<comment type="subunit">
    <text evidence="10">Homodimer.</text>
</comment>
<dbReference type="Gene3D" id="3.30.460.30">
    <property type="entry name" value="Glutamyl-tRNA reductase, N-terminal domain"/>
    <property type="match status" value="1"/>
</dbReference>
<keyword evidence="20" id="KW-1185">Reference proteome</keyword>
<keyword evidence="4 10" id="KW-0521">NADP</keyword>
<evidence type="ECO:0000256" key="2">
    <source>
        <dbReference type="ARBA" id="ARBA00005916"/>
    </source>
</evidence>
<comment type="pathway">
    <text evidence="1 10 15">Porphyrin-containing compound metabolism; protoporphyrin-IX biosynthesis; 5-aminolevulinate from L-glutamyl-tRNA(Glu): step 1/2.</text>
</comment>
<keyword evidence="6" id="KW-0149">Chlorophyll biosynthesis</keyword>
<reference evidence="19 20" key="1">
    <citation type="submission" date="2017-06" db="EMBL/GenBank/DDBJ databases">
        <title>Genome sequencing of cyanobaciteial culture collection at National Institute for Environmental Studies (NIES).</title>
        <authorList>
            <person name="Hirose Y."/>
            <person name="Shimura Y."/>
            <person name="Fujisawa T."/>
            <person name="Nakamura Y."/>
            <person name="Kawachi M."/>
        </authorList>
    </citation>
    <scope>NUCLEOTIDE SEQUENCE [LARGE SCALE GENOMIC DNA]</scope>
    <source>
        <strain evidence="19 20">NIES-267</strain>
    </source>
</reference>
<evidence type="ECO:0000256" key="14">
    <source>
        <dbReference type="PIRSR" id="PIRSR000445-4"/>
    </source>
</evidence>
<feature type="binding site" evidence="10 12">
    <location>
        <begin position="49"/>
        <end position="52"/>
    </location>
    <ligand>
        <name>substrate</name>
    </ligand>
</feature>
<dbReference type="PIRSF" id="PIRSF000445">
    <property type="entry name" value="4pyrrol_synth_GluRdtase"/>
    <property type="match status" value="1"/>
</dbReference>
<comment type="miscellaneous">
    <text evidence="10">During catalysis, the active site Cys acts as a nucleophile attacking the alpha-carbonyl group of tRNA-bound glutamate with the formation of a thioester intermediate between enzyme and glutamate, and the concomitant release of tRNA(Glu). The thioester intermediate is finally reduced by direct hydride transfer from NADPH, to form the product GSA.</text>
</comment>
<dbReference type="GO" id="GO:0006782">
    <property type="term" value="P:protoporphyrinogen IX biosynthetic process"/>
    <property type="evidence" value="ECO:0007669"/>
    <property type="project" value="UniProtKB-UniRule"/>
</dbReference>
<feature type="domain" description="Quinate/shikimate 5-dehydrogenase/glutamyl-tRNA reductase" evidence="17">
    <location>
        <begin position="171"/>
        <end position="307"/>
    </location>
</feature>
<comment type="function">
    <text evidence="10">Catalyzes the NADPH-dependent reduction of glutamyl-tRNA(Glu) to glutamate 1-semialdehyde (GSA).</text>
</comment>
<dbReference type="SUPFAM" id="SSF69075">
    <property type="entry name" value="Glutamyl tRNA-reductase dimerization domain"/>
    <property type="match status" value="1"/>
</dbReference>
<dbReference type="AlphaFoldDB" id="A0A1Z4LUK8"/>
<dbReference type="PANTHER" id="PTHR43120">
    <property type="entry name" value="GLUTAMYL-TRNA REDUCTASE 1, CHLOROPLASTIC"/>
    <property type="match status" value="1"/>
</dbReference>
<dbReference type="Proteomes" id="UP000218418">
    <property type="component" value="Chromosome"/>
</dbReference>
<dbReference type="GO" id="GO:0050661">
    <property type="term" value="F:NADP binding"/>
    <property type="evidence" value="ECO:0007669"/>
    <property type="project" value="InterPro"/>
</dbReference>
<evidence type="ECO:0000256" key="15">
    <source>
        <dbReference type="RuleBase" id="RU000584"/>
    </source>
</evidence>
<evidence type="ECO:0000256" key="11">
    <source>
        <dbReference type="PIRSR" id="PIRSR000445-1"/>
    </source>
</evidence>
<dbReference type="EMBL" id="AP018227">
    <property type="protein sequence ID" value="BAY84932.1"/>
    <property type="molecule type" value="Genomic_DNA"/>
</dbReference>
<dbReference type="Pfam" id="PF05201">
    <property type="entry name" value="GlutR_N"/>
    <property type="match status" value="1"/>
</dbReference>
<organism evidence="19 20">
    <name type="scientific">Calothrix parasitica NIES-267</name>
    <dbReference type="NCBI Taxonomy" id="1973488"/>
    <lineage>
        <taxon>Bacteria</taxon>
        <taxon>Bacillati</taxon>
        <taxon>Cyanobacteriota</taxon>
        <taxon>Cyanophyceae</taxon>
        <taxon>Nostocales</taxon>
        <taxon>Calotrichaceae</taxon>
        <taxon>Calothrix</taxon>
    </lineage>
</organism>
<evidence type="ECO:0000256" key="3">
    <source>
        <dbReference type="ARBA" id="ARBA00012970"/>
    </source>
</evidence>
<feature type="binding site" evidence="10 12">
    <location>
        <begin position="114"/>
        <end position="116"/>
    </location>
    <ligand>
        <name>substrate</name>
    </ligand>
</feature>
<dbReference type="InterPro" id="IPR036343">
    <property type="entry name" value="GluRdtase_N_sf"/>
</dbReference>
<dbReference type="InterPro" id="IPR000343">
    <property type="entry name" value="4pyrrol_synth_GluRdtase"/>
</dbReference>
<keyword evidence="5 10" id="KW-0560">Oxidoreductase</keyword>
<evidence type="ECO:0000256" key="6">
    <source>
        <dbReference type="ARBA" id="ARBA00023171"/>
    </source>
</evidence>
<dbReference type="NCBIfam" id="NF000744">
    <property type="entry name" value="PRK00045.1-3"/>
    <property type="match status" value="1"/>
</dbReference>
<dbReference type="InterPro" id="IPR015895">
    <property type="entry name" value="4pyrrol_synth_GluRdtase_N"/>
</dbReference>
<dbReference type="InterPro" id="IPR036453">
    <property type="entry name" value="GluRdtase_dimer_dom_sf"/>
</dbReference>
<evidence type="ECO:0000256" key="5">
    <source>
        <dbReference type="ARBA" id="ARBA00023002"/>
    </source>
</evidence>
<feature type="binding site" evidence="10 12">
    <location>
        <position position="109"/>
    </location>
    <ligand>
        <name>substrate</name>
    </ligand>
</feature>
<feature type="binding site" evidence="10 12">
    <location>
        <position position="120"/>
    </location>
    <ligand>
        <name>substrate</name>
    </ligand>
</feature>
<dbReference type="Pfam" id="PF01488">
    <property type="entry name" value="Shikimate_DH"/>
    <property type="match status" value="1"/>
</dbReference>
<evidence type="ECO:0000259" key="17">
    <source>
        <dbReference type="Pfam" id="PF01488"/>
    </source>
</evidence>
<feature type="active site" description="Nucleophile" evidence="10 11">
    <location>
        <position position="50"/>
    </location>
</feature>
<dbReference type="Gene3D" id="3.40.50.720">
    <property type="entry name" value="NAD(P)-binding Rossmann-like Domain"/>
    <property type="match status" value="1"/>
</dbReference>
<evidence type="ECO:0000256" key="12">
    <source>
        <dbReference type="PIRSR" id="PIRSR000445-2"/>
    </source>
</evidence>
<keyword evidence="7 10" id="KW-0627">Porphyrin biosynthesis</keyword>